<accession>A0A9N9KWY9</accession>
<dbReference type="OrthoDB" id="3918601at2759"/>
<dbReference type="EMBL" id="CAJVRL010000067">
    <property type="protein sequence ID" value="CAG8955885.1"/>
    <property type="molecule type" value="Genomic_DNA"/>
</dbReference>
<comment type="caution">
    <text evidence="4">The sequence shown here is derived from an EMBL/GenBank/DDBJ whole genome shotgun (WGS) entry which is preliminary data.</text>
</comment>
<dbReference type="PANTHER" id="PTHR38794:SF1">
    <property type="entry name" value="INTEGRAL MEMBRANE PROTEIN"/>
    <property type="match status" value="1"/>
</dbReference>
<keyword evidence="2" id="KW-0472">Membrane</keyword>
<feature type="transmembrane region" description="Helical" evidence="2">
    <location>
        <begin position="103"/>
        <end position="126"/>
    </location>
</feature>
<dbReference type="InterPro" id="IPR049326">
    <property type="entry name" value="Rhodopsin_dom_fungi"/>
</dbReference>
<evidence type="ECO:0000259" key="3">
    <source>
        <dbReference type="Pfam" id="PF20684"/>
    </source>
</evidence>
<keyword evidence="5" id="KW-1185">Reference proteome</keyword>
<reference evidence="4" key="1">
    <citation type="submission" date="2021-07" db="EMBL/GenBank/DDBJ databases">
        <authorList>
            <person name="Durling M."/>
        </authorList>
    </citation>
    <scope>NUCLEOTIDE SEQUENCE</scope>
</reference>
<evidence type="ECO:0000313" key="5">
    <source>
        <dbReference type="Proteomes" id="UP000696280"/>
    </source>
</evidence>
<sequence length="316" mass="34936">MVLSSSKGLGQHWESSSASDQVLLMKTLYIAGLLSIPTLVITKISVIIFIQGLGPASIHKRIGSAFSAFLILWGLGSEFAVAFQCRVPQPWNVVDHGCINIFGFWSSFGAINIVTDLLLVLWPEMIIYNLQAKASQRLLFMALFGARLFVVAATIVQMILTKETNKSIDLSFDLWPSFICLQAVLTTSIVTACIPYMFPFLRSLEPGFLKADGLGIYSGRTAIINLTSKKTGDSRGTRKYFHSRSSQSRNQANGQALVLHPLEKNAKTVVSAENISWKDTQSTTSQSRIIRFEQSWGVGFEPRMSNEATLKNESDE</sequence>
<proteinExistence type="predicted"/>
<feature type="transmembrane region" description="Helical" evidence="2">
    <location>
        <begin position="175"/>
        <end position="198"/>
    </location>
</feature>
<feature type="transmembrane region" description="Helical" evidence="2">
    <location>
        <begin position="62"/>
        <end position="83"/>
    </location>
</feature>
<evidence type="ECO:0000256" key="1">
    <source>
        <dbReference type="SAM" id="MobiDB-lite"/>
    </source>
</evidence>
<feature type="region of interest" description="Disordered" evidence="1">
    <location>
        <begin position="232"/>
        <end position="252"/>
    </location>
</feature>
<dbReference type="Pfam" id="PF20684">
    <property type="entry name" value="Fung_rhodopsin"/>
    <property type="match status" value="1"/>
</dbReference>
<name>A0A9N9KWY9_9HELO</name>
<dbReference type="PANTHER" id="PTHR38794">
    <property type="entry name" value="INTEGRAL MEMBRANE PROTEIN"/>
    <property type="match status" value="1"/>
</dbReference>
<keyword evidence="2" id="KW-0812">Transmembrane</keyword>
<feature type="compositionally biased region" description="Polar residues" evidence="1">
    <location>
        <begin position="243"/>
        <end position="252"/>
    </location>
</feature>
<feature type="transmembrane region" description="Helical" evidence="2">
    <location>
        <begin position="138"/>
        <end position="160"/>
    </location>
</feature>
<gene>
    <name evidence="4" type="ORF">HYFRA_00008735</name>
</gene>
<keyword evidence="2" id="KW-1133">Transmembrane helix</keyword>
<feature type="domain" description="Rhodopsin" evidence="3">
    <location>
        <begin position="3"/>
        <end position="202"/>
    </location>
</feature>
<protein>
    <recommendedName>
        <fullName evidence="3">Rhodopsin domain-containing protein</fullName>
    </recommendedName>
</protein>
<dbReference type="Proteomes" id="UP000696280">
    <property type="component" value="Unassembled WGS sequence"/>
</dbReference>
<evidence type="ECO:0000256" key="2">
    <source>
        <dbReference type="SAM" id="Phobius"/>
    </source>
</evidence>
<organism evidence="4 5">
    <name type="scientific">Hymenoscyphus fraxineus</name>
    <dbReference type="NCBI Taxonomy" id="746836"/>
    <lineage>
        <taxon>Eukaryota</taxon>
        <taxon>Fungi</taxon>
        <taxon>Dikarya</taxon>
        <taxon>Ascomycota</taxon>
        <taxon>Pezizomycotina</taxon>
        <taxon>Leotiomycetes</taxon>
        <taxon>Helotiales</taxon>
        <taxon>Helotiaceae</taxon>
        <taxon>Hymenoscyphus</taxon>
    </lineage>
</organism>
<feature type="transmembrane region" description="Helical" evidence="2">
    <location>
        <begin position="28"/>
        <end position="50"/>
    </location>
</feature>
<evidence type="ECO:0000313" key="4">
    <source>
        <dbReference type="EMBL" id="CAG8955885.1"/>
    </source>
</evidence>
<dbReference type="AlphaFoldDB" id="A0A9N9KWY9"/>